<dbReference type="InterPro" id="IPR024079">
    <property type="entry name" value="MetalloPept_cat_dom_sf"/>
</dbReference>
<proteinExistence type="predicted"/>
<dbReference type="EMBL" id="SELH01000018">
    <property type="protein sequence ID" value="TWP28473.1"/>
    <property type="molecule type" value="Genomic_DNA"/>
</dbReference>
<keyword evidence="2" id="KW-1185">Reference proteome</keyword>
<reference evidence="1 2" key="1">
    <citation type="submission" date="2019-02" db="EMBL/GenBank/DDBJ databases">
        <title>Apibacter muscae sp. nov.: a novel member of the house fly microbiota.</title>
        <authorList>
            <person name="Park R."/>
        </authorList>
    </citation>
    <scope>NUCLEOTIDE SEQUENCE [LARGE SCALE GENOMIC DNA]</scope>
    <source>
        <strain evidence="1 2">AL1</strain>
    </source>
</reference>
<accession>A0A563DEW4</accession>
<dbReference type="RefSeq" id="WP_146292547.1">
    <property type="nucleotide sequence ID" value="NZ_SELH01000018.1"/>
</dbReference>
<comment type="caution">
    <text evidence="1">The sequence shown here is derived from an EMBL/GenBank/DDBJ whole genome shotgun (WGS) entry which is preliminary data.</text>
</comment>
<evidence type="ECO:0000313" key="1">
    <source>
        <dbReference type="EMBL" id="TWP28473.1"/>
    </source>
</evidence>
<gene>
    <name evidence="1" type="ORF">ETU09_06000</name>
</gene>
<dbReference type="GO" id="GO:0008237">
    <property type="term" value="F:metallopeptidase activity"/>
    <property type="evidence" value="ECO:0007669"/>
    <property type="project" value="InterPro"/>
</dbReference>
<dbReference type="Gene3D" id="3.40.390.10">
    <property type="entry name" value="Collagenase (Catalytic Domain)"/>
    <property type="match status" value="1"/>
</dbReference>
<sequence length="464" mass="54128">MLRIKVGGKITKTADGGIYNYAKGNISFNSATEVIETAPEIIYGKAEAHPPTPMKTTCMVEFRPGEDYRAEFGFDWFRDGGCFWDSNQRDFKQVVGKYYTDSTYTQVFSGGNKISPYFKPDEEMFTRLENSFNRYYNPFFKKLYKVPMLSLRKEKTALLDIINYRQGEEALSLSLEFANPEAKNYLEAEFLKPPETTPTDEQGRLEPQKVRIYCKEEFSQIQKLQVISKDAQGSTEVCGELLIHPNSPEYQKEVKFLFVAVQTNLNGEVKQTKFKEKDKAFFEDLLGQALIYPKIEIRTLDCTDPVFTEELKKKGHIAHGKYKKKIKNPDRVIDAEGWYIQKIRKIHDLLNQQAELQDLKKEFPPKEYYYMYFFAEDYTPGVEGYSYYNSNFTVCLTFEKTTAAHEYGHAVGLPHTFDASSKNSLYTYSQKRTYNLMDYGGDKNFFLYHWQWKLFNPNFLKLDI</sequence>
<protein>
    <submittedName>
        <fullName evidence="1">Uncharacterized protein</fullName>
    </submittedName>
</protein>
<evidence type="ECO:0000313" key="2">
    <source>
        <dbReference type="Proteomes" id="UP000319499"/>
    </source>
</evidence>
<name>A0A563DEW4_9FLAO</name>
<dbReference type="SUPFAM" id="SSF55486">
    <property type="entry name" value="Metalloproteases ('zincins'), catalytic domain"/>
    <property type="match status" value="1"/>
</dbReference>
<organism evidence="1 2">
    <name type="scientific">Apibacter muscae</name>
    <dbReference type="NCBI Taxonomy" id="2509004"/>
    <lineage>
        <taxon>Bacteria</taxon>
        <taxon>Pseudomonadati</taxon>
        <taxon>Bacteroidota</taxon>
        <taxon>Flavobacteriia</taxon>
        <taxon>Flavobacteriales</taxon>
        <taxon>Weeksellaceae</taxon>
        <taxon>Apibacter</taxon>
    </lineage>
</organism>
<dbReference type="Proteomes" id="UP000319499">
    <property type="component" value="Unassembled WGS sequence"/>
</dbReference>
<dbReference type="AlphaFoldDB" id="A0A563DEW4"/>
<dbReference type="OrthoDB" id="6717961at2"/>